<feature type="region of interest" description="Disordered" evidence="1">
    <location>
        <begin position="142"/>
        <end position="208"/>
    </location>
</feature>
<gene>
    <name evidence="2" type="ORF">DMAD_12104</name>
</gene>
<feature type="region of interest" description="Disordered" evidence="1">
    <location>
        <begin position="1"/>
        <end position="36"/>
    </location>
</feature>
<sequence length="208" mass="23974">MGNVMDRKVSPTPTPTPIDVKPREPEQVEEKKEAPKADTNLPLQLFCYRQQLSGKNHHMMKWATSKLLLTEELLKLQQTHSPLAPCLPWDNYEATMLTEDVDGDGNEENRAPNNDDLSRELTTLKSYRMELREIILKVAHKKKTKNSHKKLKRLNRRTLISSKKPSNKAHRKPQYSEWLLGEDEPECPLQADSLQPSPQVHPEIITID</sequence>
<dbReference type="EMBL" id="AP029264">
    <property type="protein sequence ID" value="BFF94486.1"/>
    <property type="molecule type" value="Genomic_DNA"/>
</dbReference>
<keyword evidence="3" id="KW-1185">Reference proteome</keyword>
<protein>
    <submittedName>
        <fullName evidence="2">Uncharacterized protein</fullName>
    </submittedName>
</protein>
<organism evidence="2 3">
    <name type="scientific">Drosophila madeirensis</name>
    <name type="common">Fruit fly</name>
    <dbReference type="NCBI Taxonomy" id="30013"/>
    <lineage>
        <taxon>Eukaryota</taxon>
        <taxon>Metazoa</taxon>
        <taxon>Ecdysozoa</taxon>
        <taxon>Arthropoda</taxon>
        <taxon>Hexapoda</taxon>
        <taxon>Insecta</taxon>
        <taxon>Pterygota</taxon>
        <taxon>Neoptera</taxon>
        <taxon>Endopterygota</taxon>
        <taxon>Diptera</taxon>
        <taxon>Brachycera</taxon>
        <taxon>Muscomorpha</taxon>
        <taxon>Ephydroidea</taxon>
        <taxon>Drosophilidae</taxon>
        <taxon>Drosophila</taxon>
        <taxon>Sophophora</taxon>
    </lineage>
</organism>
<dbReference type="InterPro" id="IPR007970">
    <property type="entry name" value="DUF733"/>
</dbReference>
<evidence type="ECO:0000256" key="1">
    <source>
        <dbReference type="SAM" id="MobiDB-lite"/>
    </source>
</evidence>
<dbReference type="Pfam" id="PF05306">
    <property type="entry name" value="DUF733"/>
    <property type="match status" value="1"/>
</dbReference>
<feature type="compositionally biased region" description="Basic residues" evidence="1">
    <location>
        <begin position="142"/>
        <end position="156"/>
    </location>
</feature>
<accession>A0AAU9FFP5</accession>
<dbReference type="AlphaFoldDB" id="A0AAU9FFP5"/>
<name>A0AAU9FFP5_DROMD</name>
<proteinExistence type="predicted"/>
<dbReference type="Proteomes" id="UP001500889">
    <property type="component" value="Chromosome U"/>
</dbReference>
<evidence type="ECO:0000313" key="3">
    <source>
        <dbReference type="Proteomes" id="UP001500889"/>
    </source>
</evidence>
<feature type="compositionally biased region" description="Basic and acidic residues" evidence="1">
    <location>
        <begin position="20"/>
        <end position="36"/>
    </location>
</feature>
<evidence type="ECO:0000313" key="2">
    <source>
        <dbReference type="EMBL" id="BFF94486.1"/>
    </source>
</evidence>
<reference evidence="2 3" key="1">
    <citation type="submission" date="2024-02" db="EMBL/GenBank/DDBJ databases">
        <title>A chromosome-level genome assembly of Drosophila madeirensis, a fruit fly species endemic to Madeira island.</title>
        <authorList>
            <person name="Tomihara K."/>
            <person name="Llopart A."/>
            <person name="Yamamoto D."/>
        </authorList>
    </citation>
    <scope>NUCLEOTIDE SEQUENCE [LARGE SCALE GENOMIC DNA]</scope>
    <source>
        <strain evidence="2 3">RF1</strain>
    </source>
</reference>